<keyword evidence="2" id="KW-0732">Signal</keyword>
<feature type="compositionally biased region" description="Pro residues" evidence="1">
    <location>
        <begin position="108"/>
        <end position="118"/>
    </location>
</feature>
<evidence type="ECO:0000313" key="4">
    <source>
        <dbReference type="RefSeq" id="XP_030374366.1"/>
    </source>
</evidence>
<accession>A0A6J2TC47</accession>
<dbReference type="Proteomes" id="UP000504634">
    <property type="component" value="Unplaced"/>
</dbReference>
<dbReference type="GeneID" id="115623944"/>
<organism evidence="3 4">
    <name type="scientific">Drosophila lebanonensis</name>
    <name type="common">Fruit fly</name>
    <name type="synonym">Scaptodrosophila lebanonensis</name>
    <dbReference type="NCBI Taxonomy" id="7225"/>
    <lineage>
        <taxon>Eukaryota</taxon>
        <taxon>Metazoa</taxon>
        <taxon>Ecdysozoa</taxon>
        <taxon>Arthropoda</taxon>
        <taxon>Hexapoda</taxon>
        <taxon>Insecta</taxon>
        <taxon>Pterygota</taxon>
        <taxon>Neoptera</taxon>
        <taxon>Endopterygota</taxon>
        <taxon>Diptera</taxon>
        <taxon>Brachycera</taxon>
        <taxon>Muscomorpha</taxon>
        <taxon>Ephydroidea</taxon>
        <taxon>Drosophilidae</taxon>
        <taxon>Scaptodrosophila</taxon>
    </lineage>
</organism>
<dbReference type="RefSeq" id="XP_030374366.1">
    <property type="nucleotide sequence ID" value="XM_030518506.1"/>
</dbReference>
<feature type="region of interest" description="Disordered" evidence="1">
    <location>
        <begin position="108"/>
        <end position="171"/>
    </location>
</feature>
<dbReference type="OrthoDB" id="7250310at2759"/>
<name>A0A6J2TC47_DROLE</name>
<feature type="chain" id="PRO_5027015512" evidence="2">
    <location>
        <begin position="29"/>
        <end position="428"/>
    </location>
</feature>
<dbReference type="PRINTS" id="PR01217">
    <property type="entry name" value="PRICHEXTENSN"/>
</dbReference>
<gene>
    <name evidence="4" type="primary">LOC115623944</name>
</gene>
<feature type="compositionally biased region" description="Pro residues" evidence="1">
    <location>
        <begin position="130"/>
        <end position="171"/>
    </location>
</feature>
<evidence type="ECO:0000256" key="1">
    <source>
        <dbReference type="SAM" id="MobiDB-lite"/>
    </source>
</evidence>
<evidence type="ECO:0000256" key="2">
    <source>
        <dbReference type="SAM" id="SignalP"/>
    </source>
</evidence>
<keyword evidence="3" id="KW-1185">Reference proteome</keyword>
<evidence type="ECO:0000313" key="3">
    <source>
        <dbReference type="Proteomes" id="UP000504634"/>
    </source>
</evidence>
<reference evidence="4" key="1">
    <citation type="submission" date="2025-08" db="UniProtKB">
        <authorList>
            <consortium name="RefSeq"/>
        </authorList>
    </citation>
    <scope>IDENTIFICATION</scope>
    <source>
        <strain evidence="4">11010-0011.00</strain>
        <tissue evidence="4">Whole body</tissue>
    </source>
</reference>
<protein>
    <submittedName>
        <fullName evidence="4">Proline-rich extensin-like protein EPR1</fullName>
    </submittedName>
</protein>
<proteinExistence type="predicted"/>
<sequence>MSEHQVRVRSLELLALCWMLFILRPVSSQCPQHFLLVNSLCVQPARQCNAPFLLQNGVCVAPNTPTCPTGQVYINDACYSIVSGLSSPAAPPAQAFVVQPCPLLPTPTQPTTPAPYQPPIIIMPTSPSTTSPPPTLPPPTLPPPTLPPPTSPPPTSPPTPPPTTPAAPPPAPLIRCPAGTVLINDKCRLVYCGTGIFSGGQCVNPNCPPGTYWKNYRCEPNQHVELPPIHLEKTIKVEQPKQASPLVINNVNNWVVNTSIALTQPEPEYVDYEDNVPAPQATPPPLPPPTSPKRSCCHVVAPRVCRHPSQSPRWQCYNPSQRQCGDFCQAPKMILKPPAIRNWQIEDDEMMIMPPNYQVDSCRARGDCPQAANRYDCSGCASGVAERCSSYCYNYRCSTHSCAYYDQQQYCIQYPGQIGCRSEDGWSY</sequence>
<feature type="signal peptide" evidence="2">
    <location>
        <begin position="1"/>
        <end position="28"/>
    </location>
</feature>
<dbReference type="AlphaFoldDB" id="A0A6J2TC47"/>